<protein>
    <submittedName>
        <fullName evidence="3">Uncharacterized protein LOC107760462</fullName>
    </submittedName>
</protein>
<sequence>MSTRKSRKNTIPLTLELVQRLRDGDEEEEDDGSVLVARSKKTTDVPQAAGSMVVYKAPPRTRDISEKDSGIVPESLEIEDASHRRQRMGDMYEGALPESLRTEENSPSDSLGAVAIEDSPTFPAFSEGAIREAQALGALELDRPHEGEDPLCDMFTGVEDAAGTSDASDLFHGVQQALNQAVVAHRESCSRS</sequence>
<evidence type="ECO:0000256" key="1">
    <source>
        <dbReference type="SAM" id="MobiDB-lite"/>
    </source>
</evidence>
<evidence type="ECO:0000313" key="3">
    <source>
        <dbReference type="RefSeq" id="XP_016433997.1"/>
    </source>
</evidence>
<reference evidence="3" key="2">
    <citation type="submission" date="2025-08" db="UniProtKB">
        <authorList>
            <consortium name="RefSeq"/>
        </authorList>
    </citation>
    <scope>IDENTIFICATION</scope>
    <source>
        <tissue evidence="3">Leaf</tissue>
    </source>
</reference>
<dbReference type="Proteomes" id="UP000790787">
    <property type="component" value="Chromosome 19"/>
</dbReference>
<dbReference type="PaxDb" id="4097-A0A1S3X274"/>
<name>A0A1S3X274_TOBAC</name>
<reference evidence="2" key="1">
    <citation type="journal article" date="2014" name="Nat. Commun.">
        <title>The tobacco genome sequence and its comparison with those of tomato and potato.</title>
        <authorList>
            <person name="Sierro N."/>
            <person name="Battey J.N."/>
            <person name="Ouadi S."/>
            <person name="Bakaher N."/>
            <person name="Bovet L."/>
            <person name="Willig A."/>
            <person name="Goepfert S."/>
            <person name="Peitsch M.C."/>
            <person name="Ivanov N.V."/>
        </authorList>
    </citation>
    <scope>NUCLEOTIDE SEQUENCE [LARGE SCALE GENOMIC DNA]</scope>
</reference>
<keyword evidence="2" id="KW-1185">Reference proteome</keyword>
<accession>A0A1S3X274</accession>
<proteinExistence type="predicted"/>
<feature type="compositionally biased region" description="Basic and acidic residues" evidence="1">
    <location>
        <begin position="60"/>
        <end position="69"/>
    </location>
</feature>
<feature type="region of interest" description="Disordered" evidence="1">
    <location>
        <begin position="22"/>
        <end position="86"/>
    </location>
</feature>
<gene>
    <name evidence="3" type="primary">LOC107760462</name>
</gene>
<dbReference type="OrthoDB" id="10368576at2759"/>
<evidence type="ECO:0000313" key="2">
    <source>
        <dbReference type="Proteomes" id="UP000790787"/>
    </source>
</evidence>
<dbReference type="AlphaFoldDB" id="A0A1S3X274"/>
<dbReference type="RefSeq" id="XP_016433997.1">
    <property type="nucleotide sequence ID" value="XM_016578511.2"/>
</dbReference>
<organism evidence="2 3">
    <name type="scientific">Nicotiana tabacum</name>
    <name type="common">Common tobacco</name>
    <dbReference type="NCBI Taxonomy" id="4097"/>
    <lineage>
        <taxon>Eukaryota</taxon>
        <taxon>Viridiplantae</taxon>
        <taxon>Streptophyta</taxon>
        <taxon>Embryophyta</taxon>
        <taxon>Tracheophyta</taxon>
        <taxon>Spermatophyta</taxon>
        <taxon>Magnoliopsida</taxon>
        <taxon>eudicotyledons</taxon>
        <taxon>Gunneridae</taxon>
        <taxon>Pentapetalae</taxon>
        <taxon>asterids</taxon>
        <taxon>lamiids</taxon>
        <taxon>Solanales</taxon>
        <taxon>Solanaceae</taxon>
        <taxon>Nicotianoideae</taxon>
        <taxon>Nicotianeae</taxon>
        <taxon>Nicotiana</taxon>
    </lineage>
</organism>
<dbReference type="GeneID" id="107760462"/>
<dbReference type="KEGG" id="nta:107760462"/>
<dbReference type="RefSeq" id="XP_016433997.1">
    <property type="nucleotide sequence ID" value="XM_016578511.1"/>
</dbReference>